<keyword evidence="3" id="KW-0813">Transport</keyword>
<evidence type="ECO:0000313" key="8">
    <source>
        <dbReference type="Proteomes" id="UP000433493"/>
    </source>
</evidence>
<dbReference type="SUPFAM" id="SSF53807">
    <property type="entry name" value="Helical backbone' metal receptor"/>
    <property type="match status" value="1"/>
</dbReference>
<reference evidence="7 8" key="1">
    <citation type="submission" date="2019-09" db="EMBL/GenBank/DDBJ databases">
        <title>Phylogeny of genus Pseudoclavibacter and closely related genus.</title>
        <authorList>
            <person name="Li Y."/>
        </authorList>
    </citation>
    <scope>NUCLEOTIDE SEQUENCE [LARGE SCALE GENOMIC DNA]</scope>
    <source>
        <strain evidence="7 8">KCTC 13959</strain>
    </source>
</reference>
<dbReference type="OrthoDB" id="63946at2"/>
<dbReference type="Proteomes" id="UP000433493">
    <property type="component" value="Unassembled WGS sequence"/>
</dbReference>
<dbReference type="EMBL" id="WBKB01000005">
    <property type="protein sequence ID" value="KAB1642771.1"/>
    <property type="molecule type" value="Genomic_DNA"/>
</dbReference>
<organism evidence="7 8">
    <name type="scientific">Gulosibacter chungangensis</name>
    <dbReference type="NCBI Taxonomy" id="979746"/>
    <lineage>
        <taxon>Bacteria</taxon>
        <taxon>Bacillati</taxon>
        <taxon>Actinomycetota</taxon>
        <taxon>Actinomycetes</taxon>
        <taxon>Micrococcales</taxon>
        <taxon>Microbacteriaceae</taxon>
        <taxon>Gulosibacter</taxon>
    </lineage>
</organism>
<feature type="chain" id="PRO_5029824173" evidence="5">
    <location>
        <begin position="24"/>
        <end position="330"/>
    </location>
</feature>
<evidence type="ECO:0000259" key="6">
    <source>
        <dbReference type="PROSITE" id="PS50983"/>
    </source>
</evidence>
<evidence type="ECO:0000256" key="4">
    <source>
        <dbReference type="ARBA" id="ARBA00022729"/>
    </source>
</evidence>
<comment type="subcellular location">
    <subcellularLocation>
        <location evidence="1">Cell envelope</location>
    </subcellularLocation>
</comment>
<keyword evidence="8" id="KW-1185">Reference proteome</keyword>
<feature type="domain" description="Fe/B12 periplasmic-binding" evidence="6">
    <location>
        <begin position="55"/>
        <end position="330"/>
    </location>
</feature>
<proteinExistence type="inferred from homology"/>
<comment type="caution">
    <text evidence="7">The sequence shown here is derived from an EMBL/GenBank/DDBJ whole genome shotgun (WGS) entry which is preliminary data.</text>
</comment>
<name>A0A7J5BCV2_9MICO</name>
<evidence type="ECO:0000256" key="2">
    <source>
        <dbReference type="ARBA" id="ARBA00008814"/>
    </source>
</evidence>
<dbReference type="GO" id="GO:1901678">
    <property type="term" value="P:iron coordination entity transport"/>
    <property type="evidence" value="ECO:0007669"/>
    <property type="project" value="UniProtKB-ARBA"/>
</dbReference>
<dbReference type="AlphaFoldDB" id="A0A7J5BCV2"/>
<dbReference type="InterPro" id="IPR051313">
    <property type="entry name" value="Bact_iron-sidero_bind"/>
</dbReference>
<sequence length="330" mass="34264">MQPVALLLLITSLIAALLSGCSASPTNFTESAPGAVRTVIDAEGTEVQVPEVPERIVTLSEPTLDGVLALGVTPVGTVTGRGQSAVPNYLADVAADIPILGSVAQPNFEAIGQAAPDLILVDGTSINNNPPVIEALREIAPVVYTGFAGGDWRLNFELVAEALGMESEGQAVIQAYDDRVAELREDLGEYEGSTFSIVRWQGGSAALILNELPPGVALLDLGLARPENQDRIGRGHSEPVSLENLQEIDADYIFFGTLGGSSVDNPNAGGSADISGAEDALENAVSTPGFTSLNAYQNDNIILVDGSSWTSTGGPILMNSLIEDVAEALL</sequence>
<dbReference type="PANTHER" id="PTHR30532:SF25">
    <property type="entry name" value="IRON(III) DICITRATE-BINDING PERIPLASMIC PROTEIN"/>
    <property type="match status" value="1"/>
</dbReference>
<protein>
    <submittedName>
        <fullName evidence="7">Iron-siderophore ABC transporter substrate-binding protein</fullName>
    </submittedName>
</protein>
<dbReference type="InterPro" id="IPR002491">
    <property type="entry name" value="ABC_transptr_periplasmic_BD"/>
</dbReference>
<dbReference type="CDD" id="cd01146">
    <property type="entry name" value="FhuD"/>
    <property type="match status" value="1"/>
</dbReference>
<dbReference type="PANTHER" id="PTHR30532">
    <property type="entry name" value="IRON III DICITRATE-BINDING PERIPLASMIC PROTEIN"/>
    <property type="match status" value="1"/>
</dbReference>
<comment type="similarity">
    <text evidence="2">Belongs to the bacterial solute-binding protein 8 family.</text>
</comment>
<evidence type="ECO:0000313" key="7">
    <source>
        <dbReference type="EMBL" id="KAB1642771.1"/>
    </source>
</evidence>
<evidence type="ECO:0000256" key="3">
    <source>
        <dbReference type="ARBA" id="ARBA00022448"/>
    </source>
</evidence>
<feature type="signal peptide" evidence="5">
    <location>
        <begin position="1"/>
        <end position="23"/>
    </location>
</feature>
<evidence type="ECO:0000256" key="1">
    <source>
        <dbReference type="ARBA" id="ARBA00004196"/>
    </source>
</evidence>
<dbReference type="PROSITE" id="PS50983">
    <property type="entry name" value="FE_B12_PBP"/>
    <property type="match status" value="1"/>
</dbReference>
<dbReference type="Gene3D" id="3.40.50.1980">
    <property type="entry name" value="Nitrogenase molybdenum iron protein domain"/>
    <property type="match status" value="2"/>
</dbReference>
<accession>A0A7J5BCV2</accession>
<dbReference type="Pfam" id="PF01497">
    <property type="entry name" value="Peripla_BP_2"/>
    <property type="match status" value="1"/>
</dbReference>
<gene>
    <name evidence="7" type="ORF">F8O05_09840</name>
</gene>
<evidence type="ECO:0000256" key="5">
    <source>
        <dbReference type="SAM" id="SignalP"/>
    </source>
</evidence>
<keyword evidence="4 5" id="KW-0732">Signal</keyword>
<dbReference type="GO" id="GO:0030288">
    <property type="term" value="C:outer membrane-bounded periplasmic space"/>
    <property type="evidence" value="ECO:0007669"/>
    <property type="project" value="TreeGrafter"/>
</dbReference>